<evidence type="ECO:0000313" key="7">
    <source>
        <dbReference type="EMBL" id="CAI9557756.1"/>
    </source>
</evidence>
<feature type="domain" description="RING-type" evidence="6">
    <location>
        <begin position="32"/>
        <end position="74"/>
    </location>
</feature>
<dbReference type="PROSITE" id="PS00518">
    <property type="entry name" value="ZF_RING_1"/>
    <property type="match status" value="1"/>
</dbReference>
<dbReference type="PANTHER" id="PTHR46717:SF1">
    <property type="entry name" value="E3 UBIQUITIN-PROTEIN LIGASE RNF180"/>
    <property type="match status" value="1"/>
</dbReference>
<organism evidence="7 8">
    <name type="scientific">Staurois parvus</name>
    <dbReference type="NCBI Taxonomy" id="386267"/>
    <lineage>
        <taxon>Eukaryota</taxon>
        <taxon>Metazoa</taxon>
        <taxon>Chordata</taxon>
        <taxon>Craniata</taxon>
        <taxon>Vertebrata</taxon>
        <taxon>Euteleostomi</taxon>
        <taxon>Amphibia</taxon>
        <taxon>Batrachia</taxon>
        <taxon>Anura</taxon>
        <taxon>Neobatrachia</taxon>
        <taxon>Ranoidea</taxon>
        <taxon>Ranidae</taxon>
        <taxon>Staurois</taxon>
    </lineage>
</organism>
<dbReference type="InterPro" id="IPR013083">
    <property type="entry name" value="Znf_RING/FYVE/PHD"/>
</dbReference>
<dbReference type="SMART" id="SM00184">
    <property type="entry name" value="RING"/>
    <property type="match status" value="1"/>
</dbReference>
<dbReference type="InterPro" id="IPR033263">
    <property type="entry name" value="RNF180"/>
</dbReference>
<evidence type="ECO:0000256" key="1">
    <source>
        <dbReference type="ARBA" id="ARBA00022723"/>
    </source>
</evidence>
<dbReference type="Pfam" id="PF19332">
    <property type="entry name" value="RNF180_C"/>
    <property type="match status" value="1"/>
</dbReference>
<dbReference type="CDD" id="cd16554">
    <property type="entry name" value="RING-HC_RNF180"/>
    <property type="match status" value="1"/>
</dbReference>
<proteinExistence type="predicted"/>
<dbReference type="InterPro" id="IPR017907">
    <property type="entry name" value="Znf_RING_CS"/>
</dbReference>
<dbReference type="InterPro" id="IPR001841">
    <property type="entry name" value="Znf_RING"/>
</dbReference>
<keyword evidence="8" id="KW-1185">Reference proteome</keyword>
<reference evidence="7" key="1">
    <citation type="submission" date="2023-05" db="EMBL/GenBank/DDBJ databases">
        <authorList>
            <person name="Stuckert A."/>
        </authorList>
    </citation>
    <scope>NUCLEOTIDE SEQUENCE</scope>
</reference>
<accession>A0ABN9CCD7</accession>
<keyword evidence="2 4" id="KW-0863">Zinc-finger</keyword>
<dbReference type="EMBL" id="CATNWA010009281">
    <property type="protein sequence ID" value="CAI9557756.1"/>
    <property type="molecule type" value="Genomic_DNA"/>
</dbReference>
<dbReference type="InterPro" id="IPR045790">
    <property type="entry name" value="RNF180_C"/>
</dbReference>
<evidence type="ECO:0000256" key="3">
    <source>
        <dbReference type="ARBA" id="ARBA00022833"/>
    </source>
</evidence>
<dbReference type="Gene3D" id="3.30.40.10">
    <property type="entry name" value="Zinc/RING finger domain, C3HC4 (zinc finger)"/>
    <property type="match status" value="1"/>
</dbReference>
<sequence length="191" mass="22721">MAMCFIFQINISNLRTEDEKEEDIPEKESYTCAVCLDVYFNPYMCYPCRHVFCEPCLRTLARDNPSRTPCPLCRTIIALVHFQTDLSKSSAALFPNEYLKRKQSFQRASCAKWPLPSCNRLFRVFGDFRRHMDRMGRRQFPHAGYRFDFEDESHGWRFNLDMIMIYFYSMNWVIGFIVLCVFSCITSFSQH</sequence>
<keyword evidence="5" id="KW-0812">Transmembrane</keyword>
<evidence type="ECO:0000259" key="6">
    <source>
        <dbReference type="PROSITE" id="PS50089"/>
    </source>
</evidence>
<feature type="transmembrane region" description="Helical" evidence="5">
    <location>
        <begin position="165"/>
        <end position="188"/>
    </location>
</feature>
<name>A0ABN9CCD7_9NEOB</name>
<evidence type="ECO:0000256" key="5">
    <source>
        <dbReference type="SAM" id="Phobius"/>
    </source>
</evidence>
<protein>
    <recommendedName>
        <fullName evidence="6">RING-type domain-containing protein</fullName>
    </recommendedName>
</protein>
<dbReference type="SUPFAM" id="SSF57850">
    <property type="entry name" value="RING/U-box"/>
    <property type="match status" value="1"/>
</dbReference>
<comment type="caution">
    <text evidence="7">The sequence shown here is derived from an EMBL/GenBank/DDBJ whole genome shotgun (WGS) entry which is preliminary data.</text>
</comment>
<evidence type="ECO:0000313" key="8">
    <source>
        <dbReference type="Proteomes" id="UP001162483"/>
    </source>
</evidence>
<dbReference type="PROSITE" id="PS50089">
    <property type="entry name" value="ZF_RING_2"/>
    <property type="match status" value="1"/>
</dbReference>
<gene>
    <name evidence="7" type="ORF">SPARVUS_LOCUS4769570</name>
</gene>
<keyword evidence="1" id="KW-0479">Metal-binding</keyword>
<keyword evidence="3" id="KW-0862">Zinc</keyword>
<evidence type="ECO:0000256" key="2">
    <source>
        <dbReference type="ARBA" id="ARBA00022771"/>
    </source>
</evidence>
<feature type="non-terminal residue" evidence="7">
    <location>
        <position position="191"/>
    </location>
</feature>
<dbReference type="Proteomes" id="UP001162483">
    <property type="component" value="Unassembled WGS sequence"/>
</dbReference>
<dbReference type="PANTHER" id="PTHR46717">
    <property type="entry name" value="E3 UBIQUITIN-PROTEIN LIGASE RNF180"/>
    <property type="match status" value="1"/>
</dbReference>
<evidence type="ECO:0000256" key="4">
    <source>
        <dbReference type="PROSITE-ProRule" id="PRU00175"/>
    </source>
</evidence>
<keyword evidence="5" id="KW-1133">Transmembrane helix</keyword>
<keyword evidence="5" id="KW-0472">Membrane</keyword>
<dbReference type="Pfam" id="PF13923">
    <property type="entry name" value="zf-C3HC4_2"/>
    <property type="match status" value="1"/>
</dbReference>